<dbReference type="AlphaFoldDB" id="A0A3M0KK88"/>
<protein>
    <submittedName>
        <fullName evidence="2">Uncharacterized protein</fullName>
    </submittedName>
</protein>
<accession>A0A3M0KK88</accession>
<organism evidence="2 3">
    <name type="scientific">Hirundo rustica rustica</name>
    <dbReference type="NCBI Taxonomy" id="333673"/>
    <lineage>
        <taxon>Eukaryota</taxon>
        <taxon>Metazoa</taxon>
        <taxon>Chordata</taxon>
        <taxon>Craniata</taxon>
        <taxon>Vertebrata</taxon>
        <taxon>Euteleostomi</taxon>
        <taxon>Archelosauria</taxon>
        <taxon>Archosauria</taxon>
        <taxon>Dinosauria</taxon>
        <taxon>Saurischia</taxon>
        <taxon>Theropoda</taxon>
        <taxon>Coelurosauria</taxon>
        <taxon>Aves</taxon>
        <taxon>Neognathae</taxon>
        <taxon>Neoaves</taxon>
        <taxon>Telluraves</taxon>
        <taxon>Australaves</taxon>
        <taxon>Passeriformes</taxon>
        <taxon>Sylvioidea</taxon>
        <taxon>Hirundinidae</taxon>
        <taxon>Hirundo</taxon>
    </lineage>
</organism>
<feature type="region of interest" description="Disordered" evidence="1">
    <location>
        <begin position="187"/>
        <end position="266"/>
    </location>
</feature>
<feature type="compositionally biased region" description="Low complexity" evidence="1">
    <location>
        <begin position="149"/>
        <end position="169"/>
    </location>
</feature>
<proteinExistence type="predicted"/>
<feature type="region of interest" description="Disordered" evidence="1">
    <location>
        <begin position="136"/>
        <end position="171"/>
    </location>
</feature>
<evidence type="ECO:0000256" key="1">
    <source>
        <dbReference type="SAM" id="MobiDB-lite"/>
    </source>
</evidence>
<name>A0A3M0KK88_HIRRU</name>
<sequence>MGPGGTARPGPLLWAQAEADPNSSSSSSFSGQPRPDQVSRHSWRQRAQASARQTTKPIWLNRMPVLHAETGSPNTASRGVLGLSQAVVPVSSGGGGSSFPFQKQSLKGHHAEGAAEQQKPKNLVAKCCRTEDVPDLGAETATPSTASRGLPGLSPGLVPVGGSSIDSSGGSSGGFLCQKKSLKCRYPDGAAEPQAPESPVAKRRRIEDVPALGAETGNSSTTHRGVPRLSQDTQAPSRQAAPLWLFPDSTKDNHSQPGPICMRHVW</sequence>
<keyword evidence="3" id="KW-1185">Reference proteome</keyword>
<dbReference type="STRING" id="333673.A0A3M0KK88"/>
<evidence type="ECO:0000313" key="3">
    <source>
        <dbReference type="Proteomes" id="UP000269221"/>
    </source>
</evidence>
<evidence type="ECO:0000313" key="2">
    <source>
        <dbReference type="EMBL" id="RMC13465.1"/>
    </source>
</evidence>
<dbReference type="Proteomes" id="UP000269221">
    <property type="component" value="Unassembled WGS sequence"/>
</dbReference>
<gene>
    <name evidence="2" type="ORF">DUI87_08538</name>
</gene>
<feature type="compositionally biased region" description="Polar residues" evidence="1">
    <location>
        <begin position="45"/>
        <end position="56"/>
    </location>
</feature>
<comment type="caution">
    <text evidence="2">The sequence shown here is derived from an EMBL/GenBank/DDBJ whole genome shotgun (WGS) entry which is preliminary data.</text>
</comment>
<feature type="region of interest" description="Disordered" evidence="1">
    <location>
        <begin position="87"/>
        <end position="120"/>
    </location>
</feature>
<dbReference type="OrthoDB" id="9222960at2759"/>
<feature type="region of interest" description="Disordered" evidence="1">
    <location>
        <begin position="1"/>
        <end position="62"/>
    </location>
</feature>
<reference evidence="2 3" key="1">
    <citation type="submission" date="2018-07" db="EMBL/GenBank/DDBJ databases">
        <title>A high quality draft genome assembly of the barn swallow (H. rustica rustica).</title>
        <authorList>
            <person name="Formenti G."/>
            <person name="Chiara M."/>
            <person name="Poveda L."/>
            <person name="Francoijs K.-J."/>
            <person name="Bonisoli-Alquati A."/>
            <person name="Canova L."/>
            <person name="Gianfranceschi L."/>
            <person name="Horner D.S."/>
            <person name="Saino N."/>
        </authorList>
    </citation>
    <scope>NUCLEOTIDE SEQUENCE [LARGE SCALE GENOMIC DNA]</scope>
    <source>
        <strain evidence="2">Chelidonia</strain>
        <tissue evidence="2">Blood</tissue>
    </source>
</reference>
<dbReference type="EMBL" id="QRBI01000105">
    <property type="protein sequence ID" value="RMC13465.1"/>
    <property type="molecule type" value="Genomic_DNA"/>
</dbReference>